<evidence type="ECO:0000256" key="1">
    <source>
        <dbReference type="ARBA" id="ARBA00022598"/>
    </source>
</evidence>
<dbReference type="GO" id="GO:0005524">
    <property type="term" value="F:ATP binding"/>
    <property type="evidence" value="ECO:0007669"/>
    <property type="project" value="UniProtKB-UniRule"/>
</dbReference>
<comment type="catalytic activity">
    <reaction evidence="5 6">
        <text>cytidine(34) in tRNA(Ile2) + L-lysine + ATP = lysidine(34) in tRNA(Ile2) + AMP + diphosphate + H(+)</text>
        <dbReference type="Rhea" id="RHEA:43744"/>
        <dbReference type="Rhea" id="RHEA-COMP:10625"/>
        <dbReference type="Rhea" id="RHEA-COMP:10670"/>
        <dbReference type="ChEBI" id="CHEBI:15378"/>
        <dbReference type="ChEBI" id="CHEBI:30616"/>
        <dbReference type="ChEBI" id="CHEBI:32551"/>
        <dbReference type="ChEBI" id="CHEBI:33019"/>
        <dbReference type="ChEBI" id="CHEBI:82748"/>
        <dbReference type="ChEBI" id="CHEBI:83665"/>
        <dbReference type="ChEBI" id="CHEBI:456215"/>
        <dbReference type="EC" id="6.3.4.19"/>
    </reaction>
</comment>
<name>A0A6B8V818_9CORY</name>
<evidence type="ECO:0000313" key="8">
    <source>
        <dbReference type="EMBL" id="QGU01252.1"/>
    </source>
</evidence>
<dbReference type="Pfam" id="PF01171">
    <property type="entry name" value="ATP_bind_3"/>
    <property type="match status" value="1"/>
</dbReference>
<dbReference type="GO" id="GO:0032267">
    <property type="term" value="F:tRNA(Ile)-lysidine synthase activity"/>
    <property type="evidence" value="ECO:0007669"/>
    <property type="project" value="UniProtKB-EC"/>
</dbReference>
<evidence type="ECO:0000256" key="6">
    <source>
        <dbReference type="HAMAP-Rule" id="MF_01161"/>
    </source>
</evidence>
<evidence type="ECO:0000256" key="5">
    <source>
        <dbReference type="ARBA" id="ARBA00048539"/>
    </source>
</evidence>
<dbReference type="EMBL" id="CP046452">
    <property type="protein sequence ID" value="QGU01252.1"/>
    <property type="molecule type" value="Genomic_DNA"/>
</dbReference>
<dbReference type="InterPro" id="IPR011063">
    <property type="entry name" value="TilS/TtcA_N"/>
</dbReference>
<dbReference type="PANTHER" id="PTHR43033:SF1">
    <property type="entry name" value="TRNA(ILE)-LYSIDINE SYNTHASE-RELATED"/>
    <property type="match status" value="1"/>
</dbReference>
<evidence type="ECO:0000313" key="9">
    <source>
        <dbReference type="Proteomes" id="UP000427071"/>
    </source>
</evidence>
<organism evidence="8 9">
    <name type="scientific">Corynebacterium kalinowskii</name>
    <dbReference type="NCBI Taxonomy" id="2675216"/>
    <lineage>
        <taxon>Bacteria</taxon>
        <taxon>Bacillati</taxon>
        <taxon>Actinomycetota</taxon>
        <taxon>Actinomycetes</taxon>
        <taxon>Mycobacteriales</taxon>
        <taxon>Corynebacteriaceae</taxon>
        <taxon>Corynebacterium</taxon>
    </lineage>
</organism>
<dbReference type="EC" id="6.3.4.19" evidence="6"/>
<dbReference type="PANTHER" id="PTHR43033">
    <property type="entry name" value="TRNA(ILE)-LYSIDINE SYNTHASE-RELATED"/>
    <property type="match status" value="1"/>
</dbReference>
<comment type="subcellular location">
    <subcellularLocation>
        <location evidence="6">Cytoplasm</location>
    </subcellularLocation>
</comment>
<keyword evidence="1 6" id="KW-0436">Ligase</keyword>
<dbReference type="Proteomes" id="UP000427071">
    <property type="component" value="Chromosome"/>
</dbReference>
<feature type="binding site" evidence="6">
    <location>
        <begin position="33"/>
        <end position="38"/>
    </location>
    <ligand>
        <name>ATP</name>
        <dbReference type="ChEBI" id="CHEBI:30616"/>
    </ligand>
</feature>
<evidence type="ECO:0000256" key="3">
    <source>
        <dbReference type="ARBA" id="ARBA00022741"/>
    </source>
</evidence>
<reference evidence="9" key="1">
    <citation type="submission" date="2019-11" db="EMBL/GenBank/DDBJ databases">
        <title>Complete genome sequence of Corynebacterium kalinowskii 1959, a novel Corynebacterium species isolated from soil of a small paddock in Vilsendorf, Germany.</title>
        <authorList>
            <person name="Schaffert L."/>
            <person name="Ruwe M."/>
            <person name="Milse J."/>
            <person name="Hanuschka K."/>
            <person name="Ortseifen V."/>
            <person name="Droste J."/>
            <person name="Brandt D."/>
            <person name="Schlueter L."/>
            <person name="Kutter Y."/>
            <person name="Vinke S."/>
            <person name="Viehoefer P."/>
            <person name="Jacob L."/>
            <person name="Luebke N.-C."/>
            <person name="Schulte-Berndt E."/>
            <person name="Hain C."/>
            <person name="Linder M."/>
            <person name="Schmidt P."/>
            <person name="Wollenschlaeger L."/>
            <person name="Luttermann T."/>
            <person name="Thieme E."/>
            <person name="Hassa J."/>
            <person name="Haak M."/>
            <person name="Wittchen M."/>
            <person name="Mentz A."/>
            <person name="Persicke M."/>
            <person name="Busche T."/>
            <person name="Ruckert C."/>
        </authorList>
    </citation>
    <scope>NUCLEOTIDE SEQUENCE [LARGE SCALE GENOMIC DNA]</scope>
    <source>
        <strain evidence="9">1959</strain>
    </source>
</reference>
<evidence type="ECO:0000259" key="7">
    <source>
        <dbReference type="Pfam" id="PF01171"/>
    </source>
</evidence>
<dbReference type="CDD" id="cd01992">
    <property type="entry name" value="TilS_N"/>
    <property type="match status" value="1"/>
</dbReference>
<dbReference type="InterPro" id="IPR012795">
    <property type="entry name" value="tRNA_Ile_lys_synt_N"/>
</dbReference>
<dbReference type="SUPFAM" id="SSF52402">
    <property type="entry name" value="Adenine nucleotide alpha hydrolases-like"/>
    <property type="match status" value="1"/>
</dbReference>
<keyword evidence="4 6" id="KW-0067">ATP-binding</keyword>
<dbReference type="NCBIfam" id="TIGR02432">
    <property type="entry name" value="lysidine_TilS_N"/>
    <property type="match status" value="1"/>
</dbReference>
<keyword evidence="6" id="KW-0963">Cytoplasm</keyword>
<comment type="domain">
    <text evidence="6">The N-terminal region contains the highly conserved SGGXDS motif, predicted to be a P-loop motif involved in ATP binding.</text>
</comment>
<proteinExistence type="inferred from homology"/>
<dbReference type="Gene3D" id="3.40.50.620">
    <property type="entry name" value="HUPs"/>
    <property type="match status" value="1"/>
</dbReference>
<dbReference type="RefSeq" id="WP_231580507.1">
    <property type="nucleotide sequence ID" value="NZ_CP046452.1"/>
</dbReference>
<keyword evidence="2 6" id="KW-0819">tRNA processing</keyword>
<dbReference type="AlphaFoldDB" id="A0A6B8V818"/>
<keyword evidence="9" id="KW-1185">Reference proteome</keyword>
<dbReference type="GO" id="GO:0006400">
    <property type="term" value="P:tRNA modification"/>
    <property type="evidence" value="ECO:0007669"/>
    <property type="project" value="UniProtKB-UniRule"/>
</dbReference>
<dbReference type="KEGG" id="ckw:CKALI_01765"/>
<dbReference type="HAMAP" id="MF_01161">
    <property type="entry name" value="tRNA_Ile_lys_synt"/>
    <property type="match status" value="1"/>
</dbReference>
<dbReference type="InterPro" id="IPR012094">
    <property type="entry name" value="tRNA_Ile_lys_synt"/>
</dbReference>
<evidence type="ECO:0000256" key="2">
    <source>
        <dbReference type="ARBA" id="ARBA00022694"/>
    </source>
</evidence>
<keyword evidence="3 6" id="KW-0547">Nucleotide-binding</keyword>
<feature type="domain" description="tRNA(Ile)-lysidine/2-thiocytidine synthase N-terminal" evidence="7">
    <location>
        <begin position="28"/>
        <end position="193"/>
    </location>
</feature>
<gene>
    <name evidence="6 8" type="primary">tilS</name>
    <name evidence="8" type="ORF">CKALI_01765</name>
</gene>
<sequence>MPVDYPHRSPAFLQLRVAVRPFVSPEPVTIGLSGGADSLALVAAALVEGQAVHAVVVDHQLQAGSVGVAKQAAMQARAWGADATVIPVTVSQEGSMEAAARAARYEALIACGRPVWTGHTMDDQAETYLLGALRGNPAGMLPHSKYGEADIVRPLLSVRRATTRATCAELGVTPWEDPHNDSEAFRRVAVRKQVMPLLDAINGGPAVPGVAQAAYRVALQHDFVQQAARATTSIAELASMHPAVRHASIAGLIRDADCPIKYATVVAVEQLVTQWHGQGPVAIGGGRSIRRHGSELRVD</sequence>
<dbReference type="InterPro" id="IPR014729">
    <property type="entry name" value="Rossmann-like_a/b/a_fold"/>
</dbReference>
<evidence type="ECO:0000256" key="4">
    <source>
        <dbReference type="ARBA" id="ARBA00022840"/>
    </source>
</evidence>
<comment type="function">
    <text evidence="6">Ligates lysine onto the cytidine present at position 34 of the AUA codon-specific tRNA(Ile) that contains the anticodon CAU, in an ATP-dependent manner. Cytidine is converted to lysidine, thus changing the amino acid specificity of the tRNA from methionine to isoleucine.</text>
</comment>
<protein>
    <recommendedName>
        <fullName evidence="6">tRNA(Ile)-lysidine synthase</fullName>
        <ecNumber evidence="6">6.3.4.19</ecNumber>
    </recommendedName>
    <alternativeName>
        <fullName evidence="6">tRNA(Ile)-2-lysyl-cytidine synthase</fullName>
    </alternativeName>
    <alternativeName>
        <fullName evidence="6">tRNA(Ile)-lysidine synthetase</fullName>
    </alternativeName>
</protein>
<accession>A0A6B8V818</accession>
<comment type="similarity">
    <text evidence="6">Belongs to the tRNA(Ile)-lysidine synthase family.</text>
</comment>
<dbReference type="GO" id="GO:0005737">
    <property type="term" value="C:cytoplasm"/>
    <property type="evidence" value="ECO:0007669"/>
    <property type="project" value="UniProtKB-SubCell"/>
</dbReference>